<keyword evidence="2" id="KW-1185">Reference proteome</keyword>
<dbReference type="PANTHER" id="PTHR46465">
    <property type="entry name" value="LATERAL SIGNALING TARGET PROTEIN 2 HOMOLOG"/>
    <property type="match status" value="1"/>
</dbReference>
<reference evidence="1" key="2">
    <citation type="submission" date="2025-09" db="UniProtKB">
        <authorList>
            <consortium name="Ensembl"/>
        </authorList>
    </citation>
    <scope>IDENTIFICATION</scope>
</reference>
<dbReference type="InParanoid" id="A0A663F757"/>
<organism evidence="1 2">
    <name type="scientific">Aquila chrysaetos chrysaetos</name>
    <dbReference type="NCBI Taxonomy" id="223781"/>
    <lineage>
        <taxon>Eukaryota</taxon>
        <taxon>Metazoa</taxon>
        <taxon>Chordata</taxon>
        <taxon>Craniata</taxon>
        <taxon>Vertebrata</taxon>
        <taxon>Euteleostomi</taxon>
        <taxon>Archelosauria</taxon>
        <taxon>Archosauria</taxon>
        <taxon>Dinosauria</taxon>
        <taxon>Saurischia</taxon>
        <taxon>Theropoda</taxon>
        <taxon>Coelurosauria</taxon>
        <taxon>Aves</taxon>
        <taxon>Neognathae</taxon>
        <taxon>Neoaves</taxon>
        <taxon>Telluraves</taxon>
        <taxon>Accipitrimorphae</taxon>
        <taxon>Accipitriformes</taxon>
        <taxon>Accipitridae</taxon>
        <taxon>Accipitrinae</taxon>
        <taxon>Aquila</taxon>
    </lineage>
</organism>
<name>A0A663F757_AQUCH</name>
<protein>
    <submittedName>
        <fullName evidence="1">Uncharacterized protein</fullName>
    </submittedName>
</protein>
<reference evidence="1" key="1">
    <citation type="submission" date="2025-08" db="UniProtKB">
        <authorList>
            <consortium name="Ensembl"/>
        </authorList>
    </citation>
    <scope>IDENTIFICATION</scope>
</reference>
<dbReference type="Proteomes" id="UP000472275">
    <property type="component" value="Chromosome 22"/>
</dbReference>
<dbReference type="GO" id="GO:0031901">
    <property type="term" value="C:early endosome membrane"/>
    <property type="evidence" value="ECO:0007669"/>
    <property type="project" value="TreeGrafter"/>
</dbReference>
<dbReference type="GeneTree" id="ENSGT00940000166092"/>
<evidence type="ECO:0000313" key="2">
    <source>
        <dbReference type="Proteomes" id="UP000472275"/>
    </source>
</evidence>
<dbReference type="AlphaFoldDB" id="A0A663F757"/>
<evidence type="ECO:0000313" key="1">
    <source>
        <dbReference type="Ensembl" id="ENSACCP00020019671.1"/>
    </source>
</evidence>
<dbReference type="PANTHER" id="PTHR46465:SF4">
    <property type="entry name" value="FYVE-TYPE DOMAIN-CONTAINING PROTEIN"/>
    <property type="match status" value="1"/>
</dbReference>
<sequence>MEECIPTQRHSRDYLVKFPEELLVDNLGNHMLFAAERLRGTRPQARNLLCSLELVRTVLREQSLSQPGSYPEPVRAVLIQFDRLFAEFELSYVSSLVAVKSPEEIYRQQEIIVLFCETVERALRLGYLTQEMIDGYEPLLMFTIPRLAII</sequence>
<dbReference type="Ensembl" id="ENSACCT00020020535.1">
    <property type="protein sequence ID" value="ENSACCP00020019671.1"/>
    <property type="gene ID" value="ENSACCG00020013531.1"/>
</dbReference>
<dbReference type="InterPro" id="IPR051118">
    <property type="entry name" value="LST-2"/>
</dbReference>
<proteinExistence type="predicted"/>
<accession>A0A663F757</accession>